<gene>
    <name evidence="2" type="ORF">NFI80_21305</name>
</gene>
<dbReference type="RefSeq" id="WP_235166261.1">
    <property type="nucleotide sequence ID" value="NZ_CP098805.1"/>
</dbReference>
<proteinExistence type="predicted"/>
<evidence type="ECO:0000313" key="3">
    <source>
        <dbReference type="Proteomes" id="UP001055420"/>
    </source>
</evidence>
<protein>
    <submittedName>
        <fullName evidence="2">Uncharacterized protein</fullName>
    </submittedName>
</protein>
<reference evidence="2" key="1">
    <citation type="submission" date="2022-06" db="EMBL/GenBank/DDBJ databases">
        <title>Novel species in genus Dyadobacter.</title>
        <authorList>
            <person name="Ma C."/>
        </authorList>
    </citation>
    <scope>NUCLEOTIDE SEQUENCE</scope>
    <source>
        <strain evidence="2">CY22</strain>
    </source>
</reference>
<accession>A0ABY4XIV9</accession>
<keyword evidence="3" id="KW-1185">Reference proteome</keyword>
<organism evidence="2 3">
    <name type="scientific">Dyadobacter chenhuakuii</name>
    <dbReference type="NCBI Taxonomy" id="2909339"/>
    <lineage>
        <taxon>Bacteria</taxon>
        <taxon>Pseudomonadati</taxon>
        <taxon>Bacteroidota</taxon>
        <taxon>Cytophagia</taxon>
        <taxon>Cytophagales</taxon>
        <taxon>Spirosomataceae</taxon>
        <taxon>Dyadobacter</taxon>
    </lineage>
</organism>
<dbReference type="Proteomes" id="UP001055420">
    <property type="component" value="Chromosome"/>
</dbReference>
<name>A0ABY4XIV9_9BACT</name>
<feature type="compositionally biased region" description="Low complexity" evidence="1">
    <location>
        <begin position="42"/>
        <end position="69"/>
    </location>
</feature>
<sequence>MSSASALYQILYQNETLFRLEGSIVPEVLEKSVVNEPERDPANAPVQASSSAPVQAPATAPAAPEVPQPIAKSTPKTPAILPNPGPAPALPNADFPALLHSILILMDAPNQKEMAASEALFLDSILKAVGHSVEKADILNYSFLKGPDARKVLSEKKTNFFITFGVPLIKLHLDLLLMPYTPKLVDGVWFLLTDPLHVIEADRTLKKKLWQALQKMFEMS</sequence>
<dbReference type="EMBL" id="CP098805">
    <property type="protein sequence ID" value="USJ30385.1"/>
    <property type="molecule type" value="Genomic_DNA"/>
</dbReference>
<feature type="region of interest" description="Disordered" evidence="1">
    <location>
        <begin position="36"/>
        <end position="86"/>
    </location>
</feature>
<evidence type="ECO:0000256" key="1">
    <source>
        <dbReference type="SAM" id="MobiDB-lite"/>
    </source>
</evidence>
<evidence type="ECO:0000313" key="2">
    <source>
        <dbReference type="EMBL" id="USJ30385.1"/>
    </source>
</evidence>